<dbReference type="PROSITE" id="PS50405">
    <property type="entry name" value="GST_CTER"/>
    <property type="match status" value="1"/>
</dbReference>
<dbReference type="InterPro" id="IPR004045">
    <property type="entry name" value="Glutathione_S-Trfase_N"/>
</dbReference>
<dbReference type="PANTHER" id="PTHR44051">
    <property type="entry name" value="GLUTATHIONE S-TRANSFERASE-RELATED"/>
    <property type="match status" value="1"/>
</dbReference>
<dbReference type="SFLD" id="SFLDS00019">
    <property type="entry name" value="Glutathione_Transferase_(cytos"/>
    <property type="match status" value="1"/>
</dbReference>
<dbReference type="Pfam" id="PF02798">
    <property type="entry name" value="GST_N"/>
    <property type="match status" value="1"/>
</dbReference>
<evidence type="ECO:0000259" key="3">
    <source>
        <dbReference type="PROSITE" id="PS50404"/>
    </source>
</evidence>
<dbReference type="InterPro" id="IPR040079">
    <property type="entry name" value="Glutathione_S-Trfase"/>
</dbReference>
<dbReference type="SUPFAM" id="SSF52833">
    <property type="entry name" value="Thioredoxin-like"/>
    <property type="match status" value="1"/>
</dbReference>
<reference evidence="6" key="3">
    <citation type="submission" date="2020-04" db="EMBL/GenBank/DDBJ databases">
        <authorList>
            <person name="Santos R.A.C."/>
            <person name="Steenwyk J.L."/>
            <person name="Rivero-Menendez O."/>
            <person name="Mead M.E."/>
            <person name="Silva L.P."/>
            <person name="Bastos R.W."/>
            <person name="Alastruey-Izquierdo A."/>
            <person name="Goldman G.H."/>
            <person name="Rokas A."/>
        </authorList>
    </citation>
    <scope>NUCLEOTIDE SEQUENCE</scope>
    <source>
        <strain evidence="6">CNM-CM8927</strain>
    </source>
</reference>
<gene>
    <name evidence="5" type="ORF">ALT_4766</name>
    <name evidence="6" type="ORF">CNMCM8927_005572</name>
</gene>
<comment type="similarity">
    <text evidence="1 2">Belongs to the GST superfamily.</text>
</comment>
<feature type="domain" description="GST N-terminal" evidence="3">
    <location>
        <begin position="4"/>
        <end position="85"/>
    </location>
</feature>
<dbReference type="SFLD" id="SFLDG01151">
    <property type="entry name" value="Main.2:_Nu-like"/>
    <property type="match status" value="1"/>
</dbReference>
<evidence type="ECO:0000256" key="1">
    <source>
        <dbReference type="ARBA" id="ARBA00007409"/>
    </source>
</evidence>
<reference evidence="6" key="2">
    <citation type="journal article" date="2020" name="bioRxiv">
        <title>Genomic and phenotypic heterogeneity of clinical isolates of the human pathogens Aspergillus fumigatus, Aspergillus lentulus and Aspergillus fumigatiaffinis.</title>
        <authorList>
            <person name="dos Santos R.A.C."/>
            <person name="Steenwyk J.L."/>
            <person name="Rivero-Menendez O."/>
            <person name="Mead M.E."/>
            <person name="Silva L.P."/>
            <person name="Bastos R.W."/>
            <person name="Alastruey-Izquierdo A."/>
            <person name="Goldman G.H."/>
            <person name="Rokas A."/>
        </authorList>
    </citation>
    <scope>NUCLEOTIDE SEQUENCE</scope>
    <source>
        <strain evidence="6">CNM-CM8927</strain>
    </source>
</reference>
<sequence length="220" mass="25033">MPLIPVSLWSHSIGANSWKVAMILEELNVPYTHKFIEFPEMKQEPYVSINPNGRVPAIEDPNTGITLWESGAIIEYLVATYDKQNTISFTAGSKEDYQTKQWLYFQVSGQGPYFGQAAWFLRYHSENVPSAIERYINEIKRVSLVLDGALKNKDYLVGDKYTYADAVFVPWFTIMTSFTDEMNLDGKFPNVHAWLTRLKTAPAIAKVLDDWSGASGQKMM</sequence>
<organism evidence="6 8">
    <name type="scientific">Aspergillus lentulus</name>
    <dbReference type="NCBI Taxonomy" id="293939"/>
    <lineage>
        <taxon>Eukaryota</taxon>
        <taxon>Fungi</taxon>
        <taxon>Dikarya</taxon>
        <taxon>Ascomycota</taxon>
        <taxon>Pezizomycotina</taxon>
        <taxon>Eurotiomycetes</taxon>
        <taxon>Eurotiomycetidae</taxon>
        <taxon>Eurotiales</taxon>
        <taxon>Aspergillaceae</taxon>
        <taxon>Aspergillus</taxon>
        <taxon>Aspergillus subgen. Fumigati</taxon>
    </lineage>
</organism>
<comment type="caution">
    <text evidence="6">The sequence shown here is derived from an EMBL/GenBank/DDBJ whole genome shotgun (WGS) entry which is preliminary data.</text>
</comment>
<dbReference type="PROSITE" id="PS50404">
    <property type="entry name" value="GST_NTER"/>
    <property type="match status" value="1"/>
</dbReference>
<dbReference type="InterPro" id="IPR036249">
    <property type="entry name" value="Thioredoxin-like_sf"/>
</dbReference>
<dbReference type="Gene3D" id="3.40.30.10">
    <property type="entry name" value="Glutaredoxin"/>
    <property type="match status" value="1"/>
</dbReference>
<dbReference type="EMBL" id="BCLY01000008">
    <property type="protein sequence ID" value="GAQ07445.1"/>
    <property type="molecule type" value="Genomic_DNA"/>
</dbReference>
<evidence type="ECO:0000313" key="8">
    <source>
        <dbReference type="Proteomes" id="UP000649114"/>
    </source>
</evidence>
<accession>A0AAN5YQ53</accession>
<evidence type="ECO:0000259" key="4">
    <source>
        <dbReference type="PROSITE" id="PS50405"/>
    </source>
</evidence>
<evidence type="ECO:0000256" key="2">
    <source>
        <dbReference type="RuleBase" id="RU003494"/>
    </source>
</evidence>
<dbReference type="Pfam" id="PF00043">
    <property type="entry name" value="GST_C"/>
    <property type="match status" value="1"/>
</dbReference>
<dbReference type="SUPFAM" id="SSF47616">
    <property type="entry name" value="GST C-terminal domain-like"/>
    <property type="match status" value="1"/>
</dbReference>
<dbReference type="SFLD" id="SFLDG00358">
    <property type="entry name" value="Main_(cytGST)"/>
    <property type="match status" value="1"/>
</dbReference>
<dbReference type="CDD" id="cd03048">
    <property type="entry name" value="GST_N_Ure2p_like"/>
    <property type="match status" value="1"/>
</dbReference>
<dbReference type="InterPro" id="IPR010987">
    <property type="entry name" value="Glutathione-S-Trfase_C-like"/>
</dbReference>
<dbReference type="Gene3D" id="1.20.1050.10">
    <property type="match status" value="1"/>
</dbReference>
<name>A0AAN5YQ53_ASPLE</name>
<proteinExistence type="inferred from homology"/>
<dbReference type="InterPro" id="IPR036282">
    <property type="entry name" value="Glutathione-S-Trfase_C_sf"/>
</dbReference>
<evidence type="ECO:0000313" key="6">
    <source>
        <dbReference type="EMBL" id="KAF4205844.1"/>
    </source>
</evidence>
<dbReference type="Proteomes" id="UP000649114">
    <property type="component" value="Unassembled WGS sequence"/>
</dbReference>
<dbReference type="EMBL" id="JAAAPU010000036">
    <property type="protein sequence ID" value="KAF4205844.1"/>
    <property type="molecule type" value="Genomic_DNA"/>
</dbReference>
<feature type="domain" description="GST C-terminal" evidence="4">
    <location>
        <begin position="92"/>
        <end position="220"/>
    </location>
</feature>
<dbReference type="PANTHER" id="PTHR44051:SF3">
    <property type="entry name" value="TRANSCRIPTIONAL REGULATOR URE2"/>
    <property type="match status" value="1"/>
</dbReference>
<evidence type="ECO:0000313" key="5">
    <source>
        <dbReference type="EMBL" id="GAQ07445.1"/>
    </source>
</evidence>
<evidence type="ECO:0000313" key="7">
    <source>
        <dbReference type="Proteomes" id="UP000051487"/>
    </source>
</evidence>
<dbReference type="InterPro" id="IPR004046">
    <property type="entry name" value="GST_C"/>
</dbReference>
<dbReference type="AlphaFoldDB" id="A0AAN5YQ53"/>
<dbReference type="Proteomes" id="UP000051487">
    <property type="component" value="Unassembled WGS sequence"/>
</dbReference>
<protein>
    <submittedName>
        <fullName evidence="5">Glutathione S-transferase 2</fullName>
    </submittedName>
</protein>
<reference evidence="5 7" key="1">
    <citation type="submission" date="2015-11" db="EMBL/GenBank/DDBJ databases">
        <title>Aspergillus lentulus strain IFM 54703T.</title>
        <authorList>
            <person name="Kusuya Y."/>
            <person name="Sakai K."/>
            <person name="Kamei K."/>
            <person name="Takahashi H."/>
            <person name="Yaguchi T."/>
        </authorList>
    </citation>
    <scope>NUCLEOTIDE SEQUENCE [LARGE SCALE GENOMIC DNA]</scope>
    <source>
        <strain evidence="5 7">IFM 54703</strain>
    </source>
</reference>